<gene>
    <name evidence="2" type="ORF">ACFSUC_10120</name>
</gene>
<evidence type="ECO:0000259" key="1">
    <source>
        <dbReference type="Pfam" id="PF00551"/>
    </source>
</evidence>
<feature type="domain" description="Formyl transferase N-terminal" evidence="1">
    <location>
        <begin position="63"/>
        <end position="188"/>
    </location>
</feature>
<dbReference type="Proteomes" id="UP001597497">
    <property type="component" value="Unassembled WGS sequence"/>
</dbReference>
<dbReference type="SUPFAM" id="SSF53328">
    <property type="entry name" value="Formyltransferase"/>
    <property type="match status" value="1"/>
</dbReference>
<reference evidence="3" key="1">
    <citation type="journal article" date="2019" name="Int. J. Syst. Evol. Microbiol.">
        <title>The Global Catalogue of Microorganisms (GCM) 10K type strain sequencing project: providing services to taxonomists for standard genome sequencing and annotation.</title>
        <authorList>
            <consortium name="The Broad Institute Genomics Platform"/>
            <consortium name="The Broad Institute Genome Sequencing Center for Infectious Disease"/>
            <person name="Wu L."/>
            <person name="Ma J."/>
        </authorList>
    </citation>
    <scope>NUCLEOTIDE SEQUENCE [LARGE SCALE GENOMIC DNA]</scope>
    <source>
        <strain evidence="3">KCTC 33676</strain>
    </source>
</reference>
<protein>
    <submittedName>
        <fullName evidence="2">Formyltransferase family protein</fullName>
    </submittedName>
</protein>
<keyword evidence="3" id="KW-1185">Reference proteome</keyword>
<dbReference type="RefSeq" id="WP_379929430.1">
    <property type="nucleotide sequence ID" value="NZ_JBHUMM010000023.1"/>
</dbReference>
<name>A0ABW5RAZ6_9BACL</name>
<dbReference type="Pfam" id="PF00551">
    <property type="entry name" value="Formyl_trans_N"/>
    <property type="match status" value="1"/>
</dbReference>
<evidence type="ECO:0000313" key="2">
    <source>
        <dbReference type="EMBL" id="MFD2671959.1"/>
    </source>
</evidence>
<comment type="caution">
    <text evidence="2">The sequence shown here is derived from an EMBL/GenBank/DDBJ whole genome shotgun (WGS) entry which is preliminary data.</text>
</comment>
<organism evidence="2 3">
    <name type="scientific">Marinicrinis sediminis</name>
    <dbReference type="NCBI Taxonomy" id="1652465"/>
    <lineage>
        <taxon>Bacteria</taxon>
        <taxon>Bacillati</taxon>
        <taxon>Bacillota</taxon>
        <taxon>Bacilli</taxon>
        <taxon>Bacillales</taxon>
        <taxon>Paenibacillaceae</taxon>
    </lineage>
</organism>
<evidence type="ECO:0000313" key="3">
    <source>
        <dbReference type="Proteomes" id="UP001597497"/>
    </source>
</evidence>
<sequence length="267" mass="30624">MKVLLMTGSHPRHRYVANQLISAGLLHALLVEEREAMLPQPPNDLHEQDRQNFIRHFQEREETEKAWFPDPSIDEEGHALSVFRCRPETLNTEAVQNWVTEQQPDMVLTYGVHMLHAPLLAKLPPISWNIHGGLSPWYRGNTTLFWPFYFLKPNWAGMTIHQLTHKLDGGDIIHHSVPDLRYGDGIHDVACRAVVQVVADLIEIVQRIRSGHVISAIPQKSAGKLFTSADWHPQHLRVIYNTFQNDMVDRFLDGELPVQQPPLVKAF</sequence>
<dbReference type="EMBL" id="JBHUMM010000023">
    <property type="protein sequence ID" value="MFD2671959.1"/>
    <property type="molecule type" value="Genomic_DNA"/>
</dbReference>
<dbReference type="InterPro" id="IPR002376">
    <property type="entry name" value="Formyl_transf_N"/>
</dbReference>
<proteinExistence type="predicted"/>
<accession>A0ABW5RAZ6</accession>
<dbReference type="Gene3D" id="3.40.50.170">
    <property type="entry name" value="Formyl transferase, N-terminal domain"/>
    <property type="match status" value="1"/>
</dbReference>
<dbReference type="InterPro" id="IPR036477">
    <property type="entry name" value="Formyl_transf_N_sf"/>
</dbReference>